<evidence type="ECO:0000313" key="3">
    <source>
        <dbReference type="EMBL" id="QRP71027.1"/>
    </source>
</evidence>
<dbReference type="Proteomes" id="UP000617681">
    <property type="component" value="Chromosome"/>
</dbReference>
<gene>
    <name evidence="2" type="ORF">I6I10_00655</name>
    <name evidence="3" type="ORF">I6J21_02390</name>
</gene>
<dbReference type="Pfam" id="PF14012">
    <property type="entry name" value="DUF4229"/>
    <property type="match status" value="1"/>
</dbReference>
<dbReference type="InterPro" id="IPR025323">
    <property type="entry name" value="DUF4229"/>
</dbReference>
<reference evidence="2 4" key="1">
    <citation type="submission" date="2020-12" db="EMBL/GenBank/DDBJ databases">
        <title>FDA dAtabase for Regulatory Grade micrObial Sequences (FDA-ARGOS): Supporting development and validation of Infectious Disease Dx tests.</title>
        <authorList>
            <person name="Sproer C."/>
            <person name="Gronow S."/>
            <person name="Severitt S."/>
            <person name="Schroder I."/>
            <person name="Tallon L."/>
            <person name="Sadzewicz L."/>
            <person name="Zhao X."/>
            <person name="Boylan J."/>
            <person name="Ott S."/>
            <person name="Bowen H."/>
            <person name="Vavikolanu K."/>
            <person name="Mehta A."/>
            <person name="Aluvathingal J."/>
            <person name="Nadendla S."/>
            <person name="Lowell S."/>
            <person name="Myers T."/>
            <person name="Yan Y."/>
            <person name="Sichtig H."/>
        </authorList>
    </citation>
    <scope>NUCLEOTIDE SEQUENCE [LARGE SCALE GENOMIC DNA]</scope>
    <source>
        <strain evidence="2 4">FDAARGOS_1053</strain>
        <strain evidence="3">FDAARGOS_1191</strain>
    </source>
</reference>
<dbReference type="EMBL" id="CP069534">
    <property type="protein sequence ID" value="QRP71027.1"/>
    <property type="molecule type" value="Genomic_DNA"/>
</dbReference>
<dbReference type="OrthoDB" id="4411979at2"/>
<feature type="transmembrane region" description="Helical" evidence="1">
    <location>
        <begin position="20"/>
        <end position="41"/>
    </location>
</feature>
<dbReference type="AlphaFoldDB" id="A0A7T4EFL9"/>
<evidence type="ECO:0000313" key="4">
    <source>
        <dbReference type="Proteomes" id="UP000596145"/>
    </source>
</evidence>
<dbReference type="RefSeq" id="WP_005394773.1">
    <property type="nucleotide sequence ID" value="NZ_CP066007.1"/>
</dbReference>
<keyword evidence="1" id="KW-0472">Membrane</keyword>
<evidence type="ECO:0000256" key="1">
    <source>
        <dbReference type="SAM" id="Phobius"/>
    </source>
</evidence>
<keyword evidence="1" id="KW-0812">Transmembrane</keyword>
<sequence length="102" mass="11858">MTDTAPTPDKKLRHRAWLDVVLYGLARLLLFVVLTAVIQGLSVLVGVTFPLMISALLALIVAFPLSMFLFRGLRLRVTQELAEWDRQRKEHKKWMDEELRKR</sequence>
<proteinExistence type="predicted"/>
<keyword evidence="1" id="KW-1133">Transmembrane helix</keyword>
<name>A0A7T4EFL9_9CORY</name>
<dbReference type="EMBL" id="CP066007">
    <property type="protein sequence ID" value="QQB46505.1"/>
    <property type="molecule type" value="Genomic_DNA"/>
</dbReference>
<evidence type="ECO:0000313" key="2">
    <source>
        <dbReference type="EMBL" id="QQB46505.1"/>
    </source>
</evidence>
<dbReference type="GeneID" id="92759186"/>
<dbReference type="Proteomes" id="UP000596145">
    <property type="component" value="Chromosome"/>
</dbReference>
<protein>
    <submittedName>
        <fullName evidence="2">DUF4229 domain-containing protein</fullName>
    </submittedName>
</protein>
<organism evidence="2 4">
    <name type="scientific">Corynebacterium glucuronolyticum</name>
    <dbReference type="NCBI Taxonomy" id="39791"/>
    <lineage>
        <taxon>Bacteria</taxon>
        <taxon>Bacillati</taxon>
        <taxon>Actinomycetota</taxon>
        <taxon>Actinomycetes</taxon>
        <taxon>Mycobacteriales</taxon>
        <taxon>Corynebacteriaceae</taxon>
        <taxon>Corynebacterium</taxon>
    </lineage>
</organism>
<feature type="transmembrane region" description="Helical" evidence="1">
    <location>
        <begin position="47"/>
        <end position="70"/>
    </location>
</feature>
<accession>A0A7T4EFL9</accession>